<dbReference type="InterPro" id="IPR000577">
    <property type="entry name" value="Carb_kinase_FGGY"/>
</dbReference>
<feature type="domain" description="Carbohydrate kinase FGGY C-terminal" evidence="8">
    <location>
        <begin position="259"/>
        <end position="448"/>
    </location>
</feature>
<dbReference type="EMBL" id="ACOM01000007">
    <property type="protein sequence ID" value="EEP52692.1"/>
    <property type="molecule type" value="Genomic_DNA"/>
</dbReference>
<evidence type="ECO:0000256" key="5">
    <source>
        <dbReference type="ARBA" id="ARBA00022840"/>
    </source>
</evidence>
<dbReference type="CDD" id="cd07771">
    <property type="entry name" value="ASKHA_NBD_FGGY_RhaB-like"/>
    <property type="match status" value="1"/>
</dbReference>
<evidence type="ECO:0000313" key="10">
    <source>
        <dbReference type="Proteomes" id="UP000003081"/>
    </source>
</evidence>
<keyword evidence="5" id="KW-0067">ATP-binding</keyword>
<dbReference type="GO" id="GO:0008993">
    <property type="term" value="F:rhamnulokinase activity"/>
    <property type="evidence" value="ECO:0007669"/>
    <property type="project" value="UniProtKB-EC"/>
</dbReference>
<evidence type="ECO:0000313" key="9">
    <source>
        <dbReference type="EMBL" id="EEP52692.1"/>
    </source>
</evidence>
<evidence type="ECO:0000256" key="4">
    <source>
        <dbReference type="ARBA" id="ARBA00022777"/>
    </source>
</evidence>
<accession>C4ILU3</accession>
<dbReference type="EC" id="2.7.1.5" evidence="9"/>
<keyword evidence="10" id="KW-1185">Reference proteome</keyword>
<evidence type="ECO:0000256" key="3">
    <source>
        <dbReference type="ARBA" id="ARBA00022741"/>
    </source>
</evidence>
<dbReference type="eggNOG" id="COG1070">
    <property type="taxonomic scope" value="Bacteria"/>
</dbReference>
<name>C4ILU3_CLOBU</name>
<dbReference type="InterPro" id="IPR043129">
    <property type="entry name" value="ATPase_NBD"/>
</dbReference>
<evidence type="ECO:0000256" key="6">
    <source>
        <dbReference type="ARBA" id="ARBA00023308"/>
    </source>
</evidence>
<keyword evidence="3" id="KW-0547">Nucleotide-binding</keyword>
<dbReference type="Pfam" id="PF02782">
    <property type="entry name" value="FGGY_C"/>
    <property type="match status" value="1"/>
</dbReference>
<keyword evidence="2 9" id="KW-0808">Transferase</keyword>
<comment type="similarity">
    <text evidence="1">Belongs to the FGGY kinase family.</text>
</comment>
<comment type="caution">
    <text evidence="9">The sequence shown here is derived from an EMBL/GenBank/DDBJ whole genome shotgun (WGS) entry which is preliminary data.</text>
</comment>
<organism evidence="9 10">
    <name type="scientific">Clostridium butyricum E4 str. BoNT E BL5262</name>
    <dbReference type="NCBI Taxonomy" id="632245"/>
    <lineage>
        <taxon>Bacteria</taxon>
        <taxon>Bacillati</taxon>
        <taxon>Bacillota</taxon>
        <taxon>Clostridia</taxon>
        <taxon>Eubacteriales</taxon>
        <taxon>Clostridiaceae</taxon>
        <taxon>Clostridium</taxon>
    </lineage>
</organism>
<feature type="domain" description="Carbohydrate kinase FGGY N-terminal" evidence="7">
    <location>
        <begin position="8"/>
        <end position="247"/>
    </location>
</feature>
<evidence type="ECO:0000256" key="1">
    <source>
        <dbReference type="ARBA" id="ARBA00009156"/>
    </source>
</evidence>
<dbReference type="GO" id="GO:0005524">
    <property type="term" value="F:ATP binding"/>
    <property type="evidence" value="ECO:0007669"/>
    <property type="project" value="UniProtKB-KW"/>
</dbReference>
<keyword evidence="6" id="KW-0684">Rhamnose metabolism</keyword>
<dbReference type="Pfam" id="PF00370">
    <property type="entry name" value="FGGY_N"/>
    <property type="match status" value="1"/>
</dbReference>
<sequence length="498" mass="56771">MDKKNKKVLAFDFGGSSGRAMLGTFNGNSIEIKEVHRFSNDPVNVCNTLYWDILRLFFEIKNSLIKAKQFGEIDSIGIDTWGVDFGLIDENGMLLENPVHYRDTRTIGMLEESFKKINKNEFYSITGNQFMEINTAFQLLSLKEKRSDLLERADKMLLMSDLFNYLLTGKKVSENSIASTTQLFDAKNRIWAEKVIDSLGIPKRIFTKIIPSGTVIGRISDDISKELEIYKSNVIAVAGHDTQSALVSVPAEEENFIFLSCGTWSLLGTEIEEPIINDKSSYFNITNESAYGNKVSFLKNIIGLWLIQESKRQWEREGEEYTFPELEYMAKESTPFKCFIDPDDPVFVQAGNIPQRIRDYCLKTKQDIPETIGEIVRCINESLAMKYRYSFEEIQECTNQKYKKIYMVGGGTQSKLLCQMTSNSCNVKISAGPIEATVLGNIAIQLMALGEIDSLSEARAIIKDSQDIFYYTPENHELWNKEYKKFKEIIFSKGGERC</sequence>
<reference evidence="9 10" key="1">
    <citation type="submission" date="2009-08" db="EMBL/GenBank/DDBJ databases">
        <authorList>
            <person name="Shrivastava S."/>
            <person name="Brinkac L.B."/>
            <person name="Brown J.L."/>
            <person name="Bruce D.B."/>
            <person name="Detter C."/>
            <person name="Green L.D."/>
            <person name="Munk C.A."/>
            <person name="Rogers Y.C."/>
            <person name="Tapia R."/>
            <person name="Sims D.R."/>
            <person name="Smith L.A."/>
            <person name="Smith T.J."/>
            <person name="Sutton G."/>
            <person name="Brettin T."/>
        </authorList>
    </citation>
    <scope>NUCLEOTIDE SEQUENCE [LARGE SCALE GENOMIC DNA]</scope>
    <source>
        <strain evidence="10">E4 str. BoNT E BL5262</strain>
    </source>
</reference>
<dbReference type="InterPro" id="IPR013449">
    <property type="entry name" value="Rhamnulokinase"/>
</dbReference>
<evidence type="ECO:0000256" key="2">
    <source>
        <dbReference type="ARBA" id="ARBA00022679"/>
    </source>
</evidence>
<dbReference type="AlphaFoldDB" id="C4ILU3"/>
<gene>
    <name evidence="9" type="ORF">CLP_0121</name>
</gene>
<dbReference type="Proteomes" id="UP000003081">
    <property type="component" value="Unassembled WGS sequence"/>
</dbReference>
<dbReference type="SUPFAM" id="SSF53067">
    <property type="entry name" value="Actin-like ATPase domain"/>
    <property type="match status" value="2"/>
</dbReference>
<dbReference type="InterPro" id="IPR050406">
    <property type="entry name" value="FGGY_Carb_Kinase"/>
</dbReference>
<evidence type="ECO:0000259" key="7">
    <source>
        <dbReference type="Pfam" id="PF00370"/>
    </source>
</evidence>
<dbReference type="HOGENOM" id="CLU_039395_0_1_9"/>
<keyword evidence="4 9" id="KW-0418">Kinase</keyword>
<dbReference type="InterPro" id="IPR018485">
    <property type="entry name" value="FGGY_C"/>
</dbReference>
<dbReference type="RefSeq" id="WP_003410352.1">
    <property type="nucleotide sequence ID" value="NZ_ACOM01000007.1"/>
</dbReference>
<dbReference type="PANTHER" id="PTHR43095">
    <property type="entry name" value="SUGAR KINASE"/>
    <property type="match status" value="1"/>
</dbReference>
<proteinExistence type="inferred from homology"/>
<dbReference type="GO" id="GO:0019301">
    <property type="term" value="P:rhamnose catabolic process"/>
    <property type="evidence" value="ECO:0007669"/>
    <property type="project" value="InterPro"/>
</dbReference>
<dbReference type="PIRSF" id="PIRSF000538">
    <property type="entry name" value="GlpK"/>
    <property type="match status" value="1"/>
</dbReference>
<evidence type="ECO:0000259" key="8">
    <source>
        <dbReference type="Pfam" id="PF02782"/>
    </source>
</evidence>
<dbReference type="Gene3D" id="3.30.420.40">
    <property type="match status" value="2"/>
</dbReference>
<dbReference type="InterPro" id="IPR018484">
    <property type="entry name" value="FGGY_N"/>
</dbReference>
<protein>
    <submittedName>
        <fullName evidence="9">Rhamnulokinase (Rhamnulose kinase)</fullName>
        <ecNumber evidence="9">2.7.1.5</ecNumber>
    </submittedName>
</protein>